<keyword evidence="1" id="KW-0732">Signal</keyword>
<dbReference type="OrthoDB" id="1048788at2"/>
<protein>
    <submittedName>
        <fullName evidence="2">Uncharacterized protein</fullName>
    </submittedName>
</protein>
<sequence length="264" mass="30394">MKTKRIEKSFVLSVMLMLSVSYCLASNGEERQQKKSVWHEDTVTLHALYKQAVEDASTPTPEKLVNTLVIINKTDDNNGQEWIRIGDTDMVLVASFMKEKYAALYRNSTDTFRLAANESWVTVPSEWKKKAGCFAEMDSVESRMRMIQMLGLPMESQNTQVVLMYIDAKTLFRPSRDPETNDNTAQLTYPEGVSENHRDWFEYNLSLAYKPENPYPWTQLGYTYDWHSPTDTHVGLSEFVSLRGSLAKVKEVMGSHTFIQMLFK</sequence>
<evidence type="ECO:0000313" key="3">
    <source>
        <dbReference type="Proteomes" id="UP000278983"/>
    </source>
</evidence>
<dbReference type="AlphaFoldDB" id="A0A432LLA6"/>
<keyword evidence="3" id="KW-1185">Reference proteome</keyword>
<feature type="chain" id="PRO_5019362089" evidence="1">
    <location>
        <begin position="26"/>
        <end position="264"/>
    </location>
</feature>
<comment type="caution">
    <text evidence="2">The sequence shown here is derived from an EMBL/GenBank/DDBJ whole genome shotgun (WGS) entry which is preliminary data.</text>
</comment>
<proteinExistence type="predicted"/>
<feature type="signal peptide" evidence="1">
    <location>
        <begin position="1"/>
        <end position="25"/>
    </location>
</feature>
<dbReference type="RefSeq" id="WP_126678703.1">
    <property type="nucleotide sequence ID" value="NZ_RYYU01000001.1"/>
</dbReference>
<dbReference type="EMBL" id="RYYU01000001">
    <property type="protein sequence ID" value="RUL59596.1"/>
    <property type="molecule type" value="Genomic_DNA"/>
</dbReference>
<gene>
    <name evidence="2" type="ORF">EHV08_07380</name>
</gene>
<name>A0A432LLA6_9BACT</name>
<reference evidence="2 3" key="1">
    <citation type="submission" date="2018-12" db="EMBL/GenBank/DDBJ databases">
        <title>Genome sequencing of Prevotella sp. KCOM 3155 (= JS262).</title>
        <authorList>
            <person name="Kook J.-K."/>
            <person name="Park S.-N."/>
            <person name="Lim Y.K."/>
        </authorList>
    </citation>
    <scope>NUCLEOTIDE SEQUENCE [LARGE SCALE GENOMIC DNA]</scope>
    <source>
        <strain evidence="2 3">KCOM 3155</strain>
    </source>
</reference>
<evidence type="ECO:0000313" key="2">
    <source>
        <dbReference type="EMBL" id="RUL59596.1"/>
    </source>
</evidence>
<accession>A0A432LLA6</accession>
<organism evidence="2 3">
    <name type="scientific">Prevotella koreensis</name>
    <dbReference type="NCBI Taxonomy" id="2490854"/>
    <lineage>
        <taxon>Bacteria</taxon>
        <taxon>Pseudomonadati</taxon>
        <taxon>Bacteroidota</taxon>
        <taxon>Bacteroidia</taxon>
        <taxon>Bacteroidales</taxon>
        <taxon>Prevotellaceae</taxon>
        <taxon>Prevotella</taxon>
    </lineage>
</organism>
<dbReference type="Proteomes" id="UP000278983">
    <property type="component" value="Unassembled WGS sequence"/>
</dbReference>
<evidence type="ECO:0000256" key="1">
    <source>
        <dbReference type="SAM" id="SignalP"/>
    </source>
</evidence>